<comment type="similarity">
    <text evidence="2 12">Belongs to the ATPase alpha/beta chains family.</text>
</comment>
<dbReference type="PANTHER" id="PTHR48082">
    <property type="entry name" value="ATP SYNTHASE SUBUNIT ALPHA, MITOCHONDRIAL"/>
    <property type="match status" value="1"/>
</dbReference>
<dbReference type="InterPro" id="IPR005294">
    <property type="entry name" value="ATP_synth_F1_asu"/>
</dbReference>
<evidence type="ECO:0000256" key="4">
    <source>
        <dbReference type="ARBA" id="ARBA00022475"/>
    </source>
</evidence>
<reference evidence="18" key="1">
    <citation type="journal article" date="2019" name="Int. J. Syst. Evol. Microbiol.">
        <title>The Global Catalogue of Microorganisms (GCM) 10K type strain sequencing project: providing services to taxonomists for standard genome sequencing and annotation.</title>
        <authorList>
            <consortium name="The Broad Institute Genomics Platform"/>
            <consortium name="The Broad Institute Genome Sequencing Center for Infectious Disease"/>
            <person name="Wu L."/>
            <person name="Ma J."/>
        </authorList>
    </citation>
    <scope>NUCLEOTIDE SEQUENCE [LARGE SCALE GENOMIC DNA]</scope>
    <source>
        <strain evidence="18">WLHS5</strain>
    </source>
</reference>
<dbReference type="HAMAP" id="MF_01346">
    <property type="entry name" value="ATP_synth_alpha_bact"/>
    <property type="match status" value="1"/>
</dbReference>
<dbReference type="InterPro" id="IPR033732">
    <property type="entry name" value="ATP_synth_F1_a_nt-bd_dom"/>
</dbReference>
<evidence type="ECO:0000256" key="12">
    <source>
        <dbReference type="HAMAP-Rule" id="MF_01346"/>
    </source>
</evidence>
<dbReference type="SUPFAM" id="SSF50615">
    <property type="entry name" value="N-terminal domain of alpha and beta subunits of F1 ATP synthase"/>
    <property type="match status" value="1"/>
</dbReference>
<evidence type="ECO:0000256" key="11">
    <source>
        <dbReference type="ARBA" id="ARBA00023310"/>
    </source>
</evidence>
<dbReference type="InterPro" id="IPR004100">
    <property type="entry name" value="ATPase_F1/V1/A1_a/bsu_N"/>
</dbReference>
<keyword evidence="10 12" id="KW-0139">CF(1)</keyword>
<dbReference type="SUPFAM" id="SSF47917">
    <property type="entry name" value="C-terminal domain of alpha and beta subunits of F1 ATP synthase"/>
    <property type="match status" value="1"/>
</dbReference>
<dbReference type="PROSITE" id="PS00152">
    <property type="entry name" value="ATPASE_ALPHA_BETA"/>
    <property type="match status" value="1"/>
</dbReference>
<evidence type="ECO:0000256" key="8">
    <source>
        <dbReference type="ARBA" id="ARBA00023065"/>
    </source>
</evidence>
<dbReference type="NCBIfam" id="NF009884">
    <property type="entry name" value="PRK13343.1"/>
    <property type="match status" value="1"/>
</dbReference>
<evidence type="ECO:0000313" key="17">
    <source>
        <dbReference type="EMBL" id="MFC7340970.1"/>
    </source>
</evidence>
<feature type="site" description="Required for activity" evidence="12">
    <location>
        <position position="373"/>
    </location>
</feature>
<evidence type="ECO:0000256" key="3">
    <source>
        <dbReference type="ARBA" id="ARBA00022448"/>
    </source>
</evidence>
<sequence>MAELTISSDEIRSAIENYVSSYSPEVSREEVGVVTDTGDGIAHVEGLPSVMTEELLEFPGGIYGVAMNLESQEIGAVILGDSEKIEEGQEVKRTGRVLSTPVGDGFMGRVVNALGEPIDGMGDIPSEGDRALELQAATVVQRQGVGEPMQTGIKAIDSMTPIGRGQRQLIIGDRKTGKTTVAADTIINQKANWDSGDPTKQVRCIYVAIGQKGSTIAGVKRSLEEAGAMEYTTIVAAPASDSPGLKWLAPYTGSAIGQHWMYQGKHVLIVFDDLTKQAEAYRALSLLLRRPPGREAYPGDVFYLHSRLLERCAKLSDEMGAGSMTGLPIIETKANDVSAYIPTNVISITDGQCFLQSDLFNSGQRPAIDVGISVSRVGGSAQIKAMKSVAGSLRLDLAQYRELEAFSAFASDLDAASKAQLDRGARLMEVLKQGQGEPLPVEDEVVSLFISTKGYLDDIAVNDVQRFEQEFLGHMRRSHETTLKEIVETGKLSADGEKVIVDAVEDYKKQFTSSAGSTAPSAPEAEALAADEVGQETVKVDKPEPKK</sequence>
<keyword evidence="7 12" id="KW-1278">Translocase</keyword>
<dbReference type="InterPro" id="IPR000194">
    <property type="entry name" value="ATPase_F1/V1/A1_a/bsu_nucl-bd"/>
</dbReference>
<dbReference type="RefSeq" id="WP_380665322.1">
    <property type="nucleotide sequence ID" value="NZ_JBHTCJ010000002.1"/>
</dbReference>
<dbReference type="Gene3D" id="3.40.50.300">
    <property type="entry name" value="P-loop containing nucleotide triphosphate hydrolases"/>
    <property type="match status" value="1"/>
</dbReference>
<dbReference type="Pfam" id="PF02874">
    <property type="entry name" value="ATP-synt_ab_N"/>
    <property type="match status" value="1"/>
</dbReference>
<feature type="compositionally biased region" description="Low complexity" evidence="13">
    <location>
        <begin position="512"/>
        <end position="530"/>
    </location>
</feature>
<feature type="domain" description="ATPase F1/V1/A1 complex alpha/beta subunit N-terminal" evidence="16">
    <location>
        <begin position="29"/>
        <end position="95"/>
    </location>
</feature>
<organism evidence="17 18">
    <name type="scientific">Saccharopolyspora griseoalba</name>
    <dbReference type="NCBI Taxonomy" id="1431848"/>
    <lineage>
        <taxon>Bacteria</taxon>
        <taxon>Bacillati</taxon>
        <taxon>Actinomycetota</taxon>
        <taxon>Actinomycetes</taxon>
        <taxon>Pseudonocardiales</taxon>
        <taxon>Pseudonocardiaceae</taxon>
        <taxon>Saccharopolyspora</taxon>
    </lineage>
</organism>
<dbReference type="CDD" id="cd18116">
    <property type="entry name" value="ATP-synt_F1_alpha_N"/>
    <property type="match status" value="1"/>
</dbReference>
<evidence type="ECO:0000256" key="1">
    <source>
        <dbReference type="ARBA" id="ARBA00004370"/>
    </source>
</evidence>
<keyword evidence="5 12" id="KW-0547">Nucleotide-binding</keyword>
<dbReference type="InterPro" id="IPR023366">
    <property type="entry name" value="ATP_synth_asu-like_sf"/>
</dbReference>
<evidence type="ECO:0000256" key="5">
    <source>
        <dbReference type="ARBA" id="ARBA00022741"/>
    </source>
</evidence>
<dbReference type="Gene3D" id="2.40.30.20">
    <property type="match status" value="1"/>
</dbReference>
<keyword evidence="8 12" id="KW-0406">Ion transport</keyword>
<dbReference type="InterPro" id="IPR000793">
    <property type="entry name" value="ATP_synth_asu_C"/>
</dbReference>
<keyword evidence="12" id="KW-0375">Hydrogen ion transport</keyword>
<dbReference type="PANTHER" id="PTHR48082:SF2">
    <property type="entry name" value="ATP SYNTHASE SUBUNIT ALPHA, MITOCHONDRIAL"/>
    <property type="match status" value="1"/>
</dbReference>
<gene>
    <name evidence="12 17" type="primary">atpA</name>
    <name evidence="17" type="ORF">ACFQRI_06060</name>
</gene>
<dbReference type="InterPro" id="IPR038376">
    <property type="entry name" value="ATP_synth_asu_C_sf"/>
</dbReference>
<evidence type="ECO:0000256" key="6">
    <source>
        <dbReference type="ARBA" id="ARBA00022840"/>
    </source>
</evidence>
<dbReference type="Pfam" id="PF00006">
    <property type="entry name" value="ATP-synt_ab"/>
    <property type="match status" value="1"/>
</dbReference>
<dbReference type="CDD" id="cd18113">
    <property type="entry name" value="ATP-synt_F1_alpha_C"/>
    <property type="match status" value="1"/>
</dbReference>
<evidence type="ECO:0000256" key="9">
    <source>
        <dbReference type="ARBA" id="ARBA00023136"/>
    </source>
</evidence>
<feature type="domain" description="ATPase F1/V1/A1 complex alpha/beta subunit nucleotide-binding" evidence="14">
    <location>
        <begin position="152"/>
        <end position="375"/>
    </location>
</feature>
<dbReference type="CDD" id="cd01132">
    <property type="entry name" value="F1-ATPase_alpha_CD"/>
    <property type="match status" value="1"/>
</dbReference>
<keyword evidence="11 12" id="KW-0066">ATP synthesis</keyword>
<dbReference type="NCBIfam" id="TIGR00962">
    <property type="entry name" value="atpA"/>
    <property type="match status" value="1"/>
</dbReference>
<feature type="compositionally biased region" description="Basic and acidic residues" evidence="13">
    <location>
        <begin position="538"/>
        <end position="547"/>
    </location>
</feature>
<evidence type="ECO:0000256" key="13">
    <source>
        <dbReference type="SAM" id="MobiDB-lite"/>
    </source>
</evidence>
<comment type="caution">
    <text evidence="17">The sequence shown here is derived from an EMBL/GenBank/DDBJ whole genome shotgun (WGS) entry which is preliminary data.</text>
</comment>
<feature type="region of interest" description="Disordered" evidence="13">
    <location>
        <begin position="512"/>
        <end position="547"/>
    </location>
</feature>
<accession>A0ABW2LHC9</accession>
<dbReference type="InterPro" id="IPR027417">
    <property type="entry name" value="P-loop_NTPase"/>
</dbReference>
<evidence type="ECO:0000256" key="10">
    <source>
        <dbReference type="ARBA" id="ARBA00023196"/>
    </source>
</evidence>
<dbReference type="Gene3D" id="1.20.150.20">
    <property type="entry name" value="ATP synthase alpha/beta chain, C-terminal domain"/>
    <property type="match status" value="1"/>
</dbReference>
<feature type="binding site" evidence="12">
    <location>
        <begin position="172"/>
        <end position="179"/>
    </location>
    <ligand>
        <name>ATP</name>
        <dbReference type="ChEBI" id="CHEBI:30616"/>
    </ligand>
</feature>
<dbReference type="EMBL" id="JBHTCJ010000002">
    <property type="protein sequence ID" value="MFC7340970.1"/>
    <property type="molecule type" value="Genomic_DNA"/>
</dbReference>
<comment type="catalytic activity">
    <reaction evidence="12">
        <text>ATP + H2O + 4 H(+)(in) = ADP + phosphate + 5 H(+)(out)</text>
        <dbReference type="Rhea" id="RHEA:57720"/>
        <dbReference type="ChEBI" id="CHEBI:15377"/>
        <dbReference type="ChEBI" id="CHEBI:15378"/>
        <dbReference type="ChEBI" id="CHEBI:30616"/>
        <dbReference type="ChEBI" id="CHEBI:43474"/>
        <dbReference type="ChEBI" id="CHEBI:456216"/>
        <dbReference type="EC" id="7.1.2.2"/>
    </reaction>
</comment>
<keyword evidence="9 12" id="KW-0472">Membrane</keyword>
<keyword evidence="6 12" id="KW-0067">ATP-binding</keyword>
<evidence type="ECO:0000259" key="16">
    <source>
        <dbReference type="Pfam" id="PF02874"/>
    </source>
</evidence>
<evidence type="ECO:0000313" key="18">
    <source>
        <dbReference type="Proteomes" id="UP001596504"/>
    </source>
</evidence>
<name>A0ABW2LHC9_9PSEU</name>
<protein>
    <recommendedName>
        <fullName evidence="12">ATP synthase subunit alpha</fullName>
        <ecNumber evidence="12">7.1.2.2</ecNumber>
    </recommendedName>
    <alternativeName>
        <fullName evidence="12">ATP synthase F1 sector subunit alpha</fullName>
    </alternativeName>
    <alternativeName>
        <fullName evidence="12">F-ATPase subunit alpha</fullName>
    </alternativeName>
</protein>
<evidence type="ECO:0000259" key="15">
    <source>
        <dbReference type="Pfam" id="PF00306"/>
    </source>
</evidence>
<dbReference type="InterPro" id="IPR036121">
    <property type="entry name" value="ATPase_F1/V1/A1_a/bsu_N_sf"/>
</dbReference>
<evidence type="ECO:0000256" key="2">
    <source>
        <dbReference type="ARBA" id="ARBA00008936"/>
    </source>
</evidence>
<comment type="function">
    <text evidence="12">Produces ATP from ADP in the presence of a proton gradient across the membrane. The alpha chain is a regulatory subunit.</text>
</comment>
<comment type="subcellular location">
    <subcellularLocation>
        <location evidence="12">Cell membrane</location>
        <topology evidence="12">Peripheral membrane protein</topology>
    </subcellularLocation>
    <subcellularLocation>
        <location evidence="1">Membrane</location>
    </subcellularLocation>
</comment>
<keyword evidence="18" id="KW-1185">Reference proteome</keyword>
<keyword evidence="4 12" id="KW-1003">Cell membrane</keyword>
<keyword evidence="3 12" id="KW-0813">Transport</keyword>
<proteinExistence type="inferred from homology"/>
<dbReference type="Proteomes" id="UP001596504">
    <property type="component" value="Unassembled WGS sequence"/>
</dbReference>
<evidence type="ECO:0000256" key="7">
    <source>
        <dbReference type="ARBA" id="ARBA00022967"/>
    </source>
</evidence>
<dbReference type="InterPro" id="IPR020003">
    <property type="entry name" value="ATPase_a/bsu_AS"/>
</dbReference>
<evidence type="ECO:0000259" key="14">
    <source>
        <dbReference type="Pfam" id="PF00006"/>
    </source>
</evidence>
<dbReference type="EC" id="7.1.2.2" evidence="12"/>
<dbReference type="SUPFAM" id="SSF52540">
    <property type="entry name" value="P-loop containing nucleoside triphosphate hydrolases"/>
    <property type="match status" value="1"/>
</dbReference>
<dbReference type="Pfam" id="PF00306">
    <property type="entry name" value="ATP-synt_ab_C"/>
    <property type="match status" value="1"/>
</dbReference>
<feature type="domain" description="ATP synthase alpha subunit C-terminal" evidence="15">
    <location>
        <begin position="382"/>
        <end position="506"/>
    </location>
</feature>